<dbReference type="Pfam" id="PF00078">
    <property type="entry name" value="RVT_1"/>
    <property type="match status" value="1"/>
</dbReference>
<sequence length="2990" mass="340230">MDNMTAPMFPGQKMSPTKAMTMKDYENQITALKKENFNLKLRIYFLEERVQQKCDDSTEEIYKTNIELKVEVESMKRDLAEKQELLVSASKALESLSNRDSGEGQRERSQREMDALREAFNARIRDLEESLRCAEEEVEKMASIAEQEKLRSLGLEKELEAVCQPGQLHDAGSARGPDYKLQQALQEKDRVIEHLQESIKKQDALIGELREKDQEPIAEQMVQLKTLIGQKDAEVQALKEDLVQERDKAAKENKVSMVKQDELNMLQQRTRHLTEELNSTKSSSQTLKQRLEETDRENKTLSVQLEEREGELAAEKKNALKRDKTIQGLSILLKEKERQVDELYGNLEEKEQALTKAREALHKAQLQKYQGGEEQQALLQSQHTELSRLQAECHSSLLELQRLQRALSSKDAQLELLQQDKLQLENELELLQQHKRKGDKTINDLQNQLKKLSGELAERENLLEQQSRVQQEQTRTTEHKMQSTIQHLTTSLTKKEQQLQDYISIVQDLEQDRASTGSDVMLAKLREKLREKEKALEKALDEKFVAVEEKENEIHLLQLSMREKERDLEHLNNLLTHNEETVNSFDALLKEKDMELQQLLNSLKNLQRSKQESEENLQRALREKDSIIQQLQHTLQLKAKDMEDMASTALSHSESHGRDLAEQMSQRLKVTESMLAEAVKHRERLVCENQTAVESLLATISSKDQLLKESAERHTQALSERAAELQDLRRQLTDTQLQLSNAQNLSAALNEKDVLINKLLDRAQERDHCESETKAGEALPPQVVELRHTINVLQQRLEEKEAELSQRYSEENIETSLTVNKKPAVILKKELAQKTDALNNALKRENQLKMSLAELQSTVSELEGRLEGQTANIESLKSTISTKDEIITDLQHRLAQMGMRQSATVHDHHSHYAEELSFRSLPQRERTIIGGDRHQQQEMSSLGDLYSEQAELNHILREEQQLYTKLVHAVKEQDSAQRLQALQLELTAVTLLRQQLEDGVRNNNELREKLCREIQRVNQREGVDPAELENMRDALEEAQRWNTSLQARLGQIQSRGGGVGQANDMDDTLSMIGEQTSYMSICVGEGQDEELQQLSVEQLRLKVSELQAKNAELQKRLAMAERDIMGSALRESQEQLNLIGFSPPSTQPQGLARPLAVNANERPSISSVKESADILEAQRRMASSPLPLSMKHNGNPPYALGHQNETELAELTCLLRDCGAESVSQLREQVNKLRSEMSKLGVLLKEENSVESKESAESSGENDSHTNLHRTVQTLRSEARSHRKVVRLLKEQLQRSAKADGGPGTDPQLIDSMSRKMEHLREEHEATLRHAASLEERLKVIQSRERNEGREQEEEKERKKKGRQDQSKKLRHAAYTKSRLPVAVRPAKQRDRQGRTYYDTEESTEQLSTTDSEQHSQRNRDLSGAAHQSSPGSSFEALWDSESRRNKYPETKQNGDARQNSKNLSDFPQSELLSQLELLNQECQEKEELISKLQFQMQNGEELQAELQEKERLNDQYLEALHAAESTIAYLTACNLDSESGLGQPSMGSDLSLQRQCTELQRVVQEKDQLNIQLLECLNTAEAAIASLTSADQPESSFSGQNDPQALCERLEFLLNQIKALQEQKNASTDTPKELLCPDGGSTSDLQRQAETLQESLLQQCRLNAELQEKLRTAEETIGKLCAQHNSTANGQDLNCSHKCTSPQEDMINEYEEGQHRLAACLSECIFAAEQAVGSLADYNSRADQLLHGPEILTNTELEQNLDRLQKALLERDRFVNSGSTDISHSTIVGPFQHKPVPHTLQISGAAQQKTSTPISQGQQKQEQQKISETWDPDQSGSPHLNLHKNLTMIVQIFKQHALKFWELEEALKVKGGSGLKHEDVAQLESLQKALKEKQKMCQKLEEKLASAESIIALQNSSKRDKHSEQHKTPRSEQDDKGIQVDTQDLGYETSGRSETEVEREEGSSTDVDGVVCLDPALSEFTSADNLDTTASSTSYPSSPDLSSPRQHDPKCDPTHELLQLRSQVKSQQTLIAQLQRLLPKKCLAAKVLTSALASCEEEEESAAMKAQISQLTIELERECTINRSNESASPSRMESLVQSQARELCELREQIRVSRTLGAEQRKQLLELRGALEELMQPNDGQSALSTTVQKHLDRSLSLLDKLEQADPHVENVELPGLELIQRFTAELQEKEKLIQQLKDQLLGKVPGMHQELESEMSDRNSNDSTVSVHDSLHDLHTLTVSGATEGMKLSSGKSVPDSEPHPSSVCVAGELNRSQGEEGRVYTLQKDNSHLQEQLRKSEELNATLKSELDLTHSILTRTQNQGITLTKHTQKGSSVTHTCSQSQTKDTQQAQNESVHPSISSDLLMEHLQEVRALRQRLEETIRTNERLREQLERKLKQAERDPADTRIFIAGSEDPSMLNSDIHYLWAQNHTLKEQLNQAARDKQKENDCLREALSRRTAKLELSRKECEMLREERTQLQNSLYRLQCDQNLQKQQLADTQQLLQSVQVELQVHEQIRNSINTHREEERGGSESSEVDLRELLSEVRRLRLQLERSIQTNTSLRHKLEQQLLTQTDPPSTININYLLPQADSCSSVRDGSPALSRLVPGHRLWADRHGRHVLGLIEDYSALSKQIREAKRITEAMDKQLQDRFMECAGFSSSVSTMQQVLEEAGRLLKLLWRVSLPTGDLTHTQQNEVLRSEISQLKSRLSQQERMLTGAVKRLRSTNQLKEGMERIIIEQLSLTHRVLKKARGNLESTTDAIFALRILMEKYRDGQRELHCVFVDLEKAYDRVPREELWYCMRKSGVAEKYVRVVQDMYERSRTVVRCAVGQTEEFNVEVGLHQGSALSPFLFAIVMDQLSEEVRQESPWTMMFADDIVICSESREQVEENLERWKFALERRGMKVSRSKTEYMCVNEREGSGTVRLQGEEVKKVQEFKYLGSTVQSNGECGKESKYFNVMGIKDLQMEGNPTECPVTSQQTDIPP</sequence>
<evidence type="ECO:0000259" key="11">
    <source>
        <dbReference type="PROSITE" id="PS50878"/>
    </source>
</evidence>
<dbReference type="PANTHER" id="PTHR46501">
    <property type="entry name" value="MYOMEGALIN"/>
    <property type="match status" value="1"/>
</dbReference>
<feature type="coiled-coil region" evidence="9">
    <location>
        <begin position="2367"/>
        <end position="2405"/>
    </location>
</feature>
<evidence type="ECO:0000313" key="13">
    <source>
        <dbReference type="Proteomes" id="UP001274896"/>
    </source>
</evidence>
<protein>
    <recommendedName>
        <fullName evidence="4">ribonuclease H</fullName>
        <ecNumber evidence="4">3.1.26.4</ecNumber>
    </recommendedName>
</protein>
<keyword evidence="6" id="KW-0597">Phosphoprotein</keyword>
<accession>A0AAE0QN06</accession>
<feature type="region of interest" description="Disordered" evidence="10">
    <location>
        <begin position="1984"/>
        <end position="2012"/>
    </location>
</feature>
<feature type="coiled-coil region" evidence="9">
    <location>
        <begin position="22"/>
        <end position="151"/>
    </location>
</feature>
<reference evidence="12" key="1">
    <citation type="submission" date="2023-06" db="EMBL/GenBank/DDBJ databases">
        <title>Male Hemibagrus guttatus genome.</title>
        <authorList>
            <person name="Bian C."/>
        </authorList>
    </citation>
    <scope>NUCLEOTIDE SEQUENCE</scope>
    <source>
        <strain evidence="12">Male_cb2023</strain>
        <tissue evidence="12">Muscle</tissue>
    </source>
</reference>
<comment type="similarity">
    <text evidence="3">Belongs to the beta type-B retroviral polymerase family. HERV class-II K(HML-2) pol subfamily.</text>
</comment>
<evidence type="ECO:0000256" key="4">
    <source>
        <dbReference type="ARBA" id="ARBA00012180"/>
    </source>
</evidence>
<evidence type="ECO:0000256" key="6">
    <source>
        <dbReference type="ARBA" id="ARBA00022553"/>
    </source>
</evidence>
<feature type="compositionally biased region" description="Basic and acidic residues" evidence="10">
    <location>
        <begin position="1952"/>
        <end position="1963"/>
    </location>
</feature>
<dbReference type="InterPro" id="IPR052593">
    <property type="entry name" value="MT-associated_AKAP9-binding"/>
</dbReference>
<dbReference type="GO" id="GO:0005813">
    <property type="term" value="C:centrosome"/>
    <property type="evidence" value="ECO:0007669"/>
    <property type="project" value="TreeGrafter"/>
</dbReference>
<evidence type="ECO:0000256" key="8">
    <source>
        <dbReference type="ARBA" id="ARBA00023212"/>
    </source>
</evidence>
<dbReference type="GO" id="GO:0005794">
    <property type="term" value="C:Golgi apparatus"/>
    <property type="evidence" value="ECO:0007669"/>
    <property type="project" value="UniProtKB-SubCell"/>
</dbReference>
<organism evidence="12 13">
    <name type="scientific">Hemibagrus guttatus</name>
    <dbReference type="NCBI Taxonomy" id="175788"/>
    <lineage>
        <taxon>Eukaryota</taxon>
        <taxon>Metazoa</taxon>
        <taxon>Chordata</taxon>
        <taxon>Craniata</taxon>
        <taxon>Vertebrata</taxon>
        <taxon>Euteleostomi</taxon>
        <taxon>Actinopterygii</taxon>
        <taxon>Neopterygii</taxon>
        <taxon>Teleostei</taxon>
        <taxon>Ostariophysi</taxon>
        <taxon>Siluriformes</taxon>
        <taxon>Bagridae</taxon>
        <taxon>Hemibagrus</taxon>
    </lineage>
</organism>
<evidence type="ECO:0000256" key="10">
    <source>
        <dbReference type="SAM" id="MobiDB-lite"/>
    </source>
</evidence>
<feature type="compositionally biased region" description="Basic and acidic residues" evidence="10">
    <location>
        <begin position="1918"/>
        <end position="1939"/>
    </location>
</feature>
<evidence type="ECO:0000256" key="7">
    <source>
        <dbReference type="ARBA" id="ARBA00023034"/>
    </source>
</evidence>
<keyword evidence="8" id="KW-0206">Cytoskeleton</keyword>
<dbReference type="SUPFAM" id="SSF56672">
    <property type="entry name" value="DNA/RNA polymerases"/>
    <property type="match status" value="1"/>
</dbReference>
<keyword evidence="9" id="KW-0175">Coiled coil</keyword>
<feature type="compositionally biased region" description="Polar residues" evidence="10">
    <location>
        <begin position="1805"/>
        <end position="1814"/>
    </location>
</feature>
<comment type="subcellular location">
    <subcellularLocation>
        <location evidence="1">Cytoplasm</location>
        <location evidence="1">Cytoskeleton</location>
    </subcellularLocation>
    <subcellularLocation>
        <location evidence="2">Golgi apparatus</location>
    </subcellularLocation>
</comment>
<feature type="domain" description="Reverse transcriptase" evidence="11">
    <location>
        <begin position="2697"/>
        <end position="2949"/>
    </location>
</feature>
<feature type="region of interest" description="Disordered" evidence="10">
    <location>
        <begin position="275"/>
        <end position="299"/>
    </location>
</feature>
<dbReference type="InterPro" id="IPR012943">
    <property type="entry name" value="Cnn_1N"/>
</dbReference>
<feature type="region of interest" description="Disordered" evidence="10">
    <location>
        <begin position="2330"/>
        <end position="2356"/>
    </location>
</feature>
<feature type="region of interest" description="Disordered" evidence="10">
    <location>
        <begin position="1913"/>
        <end position="1969"/>
    </location>
</feature>
<dbReference type="PANTHER" id="PTHR46501:SF7">
    <property type="entry name" value="MYOMEGALIN ISOFORM X1"/>
    <property type="match status" value="1"/>
</dbReference>
<feature type="coiled-coil region" evidence="9">
    <location>
        <begin position="2437"/>
        <end position="2492"/>
    </location>
</feature>
<keyword evidence="5" id="KW-0963">Cytoplasm</keyword>
<evidence type="ECO:0000256" key="9">
    <source>
        <dbReference type="SAM" id="Coils"/>
    </source>
</evidence>
<dbReference type="InterPro" id="IPR056273">
    <property type="entry name" value="CDK5RAP2_MYOME_CC"/>
</dbReference>
<evidence type="ECO:0000256" key="1">
    <source>
        <dbReference type="ARBA" id="ARBA00004245"/>
    </source>
</evidence>
<evidence type="ECO:0000256" key="3">
    <source>
        <dbReference type="ARBA" id="ARBA00010879"/>
    </source>
</evidence>
<dbReference type="GO" id="GO:0090063">
    <property type="term" value="P:positive regulation of microtubule nucleation"/>
    <property type="evidence" value="ECO:0007669"/>
    <property type="project" value="TreeGrafter"/>
</dbReference>
<dbReference type="EMBL" id="JAUCMX010000014">
    <property type="protein sequence ID" value="KAK3524591.1"/>
    <property type="molecule type" value="Genomic_DNA"/>
</dbReference>
<dbReference type="PROSITE" id="PS50878">
    <property type="entry name" value="RT_POL"/>
    <property type="match status" value="1"/>
</dbReference>
<proteinExistence type="inferred from homology"/>
<dbReference type="InterPro" id="IPR000477">
    <property type="entry name" value="RT_dom"/>
</dbReference>
<dbReference type="EC" id="3.1.26.4" evidence="4"/>
<feature type="compositionally biased region" description="Basic and acidic residues" evidence="10">
    <location>
        <begin position="1412"/>
        <end position="1421"/>
    </location>
</feature>
<evidence type="ECO:0000313" key="12">
    <source>
        <dbReference type="EMBL" id="KAK3524591.1"/>
    </source>
</evidence>
<name>A0AAE0QN06_9TELE</name>
<feature type="region of interest" description="Disordered" evidence="10">
    <location>
        <begin position="1245"/>
        <end position="1282"/>
    </location>
</feature>
<dbReference type="Pfam" id="PF07989">
    <property type="entry name" value="Cnn_1N"/>
    <property type="match status" value="1"/>
</dbReference>
<dbReference type="CDD" id="cd01650">
    <property type="entry name" value="RT_nLTR_like"/>
    <property type="match status" value="1"/>
</dbReference>
<gene>
    <name evidence="12" type="ORF">QTP70_029906</name>
</gene>
<dbReference type="InterPro" id="IPR043502">
    <property type="entry name" value="DNA/RNA_pol_sf"/>
</dbReference>
<dbReference type="GO" id="GO:0060090">
    <property type="term" value="F:molecular adaptor activity"/>
    <property type="evidence" value="ECO:0007669"/>
    <property type="project" value="TreeGrafter"/>
</dbReference>
<feature type="coiled-coil region" evidence="9">
    <location>
        <begin position="1469"/>
        <end position="1527"/>
    </location>
</feature>
<comment type="caution">
    <text evidence="12">The sequence shown here is derived from an EMBL/GenBank/DDBJ whole genome shotgun (WGS) entry which is preliminary data.</text>
</comment>
<feature type="compositionally biased region" description="Basic and acidic residues" evidence="10">
    <location>
        <begin position="1441"/>
        <end position="1455"/>
    </location>
</feature>
<keyword evidence="7" id="KW-0333">Golgi apparatus</keyword>
<feature type="coiled-coil region" evidence="9">
    <location>
        <begin position="989"/>
        <end position="1048"/>
    </location>
</feature>
<feature type="compositionally biased region" description="Low complexity" evidence="10">
    <location>
        <begin position="1989"/>
        <end position="2005"/>
    </location>
</feature>
<feature type="region of interest" description="Disordered" evidence="10">
    <location>
        <begin position="1342"/>
        <end position="1464"/>
    </location>
</feature>
<feature type="compositionally biased region" description="Basic and acidic residues" evidence="10">
    <location>
        <begin position="289"/>
        <end position="299"/>
    </location>
</feature>
<feature type="compositionally biased region" description="Low complexity" evidence="10">
    <location>
        <begin position="1815"/>
        <end position="1828"/>
    </location>
</feature>
<keyword evidence="13" id="KW-1185">Reference proteome</keyword>
<feature type="compositionally biased region" description="Basic and acidic residues" evidence="10">
    <location>
        <begin position="1245"/>
        <end position="1266"/>
    </location>
</feature>
<feature type="compositionally biased region" description="Polar residues" evidence="10">
    <location>
        <begin position="276"/>
        <end position="288"/>
    </location>
</feature>
<dbReference type="InterPro" id="IPR043128">
    <property type="entry name" value="Rev_trsase/Diguanyl_cyclase"/>
</dbReference>
<dbReference type="Proteomes" id="UP001274896">
    <property type="component" value="Unassembled WGS sequence"/>
</dbReference>
<dbReference type="Pfam" id="PF23246">
    <property type="entry name" value="CC_CDK5RAP2"/>
    <property type="match status" value="1"/>
</dbReference>
<feature type="compositionally biased region" description="Basic and acidic residues" evidence="10">
    <location>
        <begin position="1342"/>
        <end position="1368"/>
    </location>
</feature>
<feature type="coiled-coil region" evidence="9">
    <location>
        <begin position="708"/>
        <end position="752"/>
    </location>
</feature>
<dbReference type="GO" id="GO:0004523">
    <property type="term" value="F:RNA-DNA hybrid ribonuclease activity"/>
    <property type="evidence" value="ECO:0007669"/>
    <property type="project" value="UniProtKB-EC"/>
</dbReference>
<feature type="coiled-coil region" evidence="9">
    <location>
        <begin position="1884"/>
        <end position="1911"/>
    </location>
</feature>
<dbReference type="GO" id="GO:1903358">
    <property type="term" value="P:regulation of Golgi organization"/>
    <property type="evidence" value="ECO:0007669"/>
    <property type="project" value="TreeGrafter"/>
</dbReference>
<feature type="coiled-coil region" evidence="9">
    <location>
        <begin position="2535"/>
        <end position="2562"/>
    </location>
</feature>
<evidence type="ECO:0000256" key="5">
    <source>
        <dbReference type="ARBA" id="ARBA00022490"/>
    </source>
</evidence>
<dbReference type="GO" id="GO:0007098">
    <property type="term" value="P:centrosome cycle"/>
    <property type="evidence" value="ECO:0007669"/>
    <property type="project" value="TreeGrafter"/>
</dbReference>
<dbReference type="Gene3D" id="3.30.70.270">
    <property type="match status" value="1"/>
</dbReference>
<evidence type="ECO:0000256" key="2">
    <source>
        <dbReference type="ARBA" id="ARBA00004555"/>
    </source>
</evidence>
<feature type="coiled-coil region" evidence="9">
    <location>
        <begin position="1096"/>
        <end position="1123"/>
    </location>
</feature>
<feature type="coiled-coil region" evidence="9">
    <location>
        <begin position="1657"/>
        <end position="1684"/>
    </location>
</feature>
<feature type="coiled-coil region" evidence="9">
    <location>
        <begin position="783"/>
        <end position="879"/>
    </location>
</feature>
<feature type="region of interest" description="Disordered" evidence="10">
    <location>
        <begin position="1805"/>
        <end position="1840"/>
    </location>
</feature>